<evidence type="ECO:0000256" key="7">
    <source>
        <dbReference type="ARBA" id="ARBA00049112"/>
    </source>
</evidence>
<evidence type="ECO:0000259" key="9">
    <source>
        <dbReference type="Pfam" id="PF00793"/>
    </source>
</evidence>
<comment type="catalytic activity">
    <reaction evidence="7 8">
        <text>D-arabinose 5-phosphate + phosphoenolpyruvate + H2O = 3-deoxy-alpha-D-manno-2-octulosonate-8-phosphate + phosphate</text>
        <dbReference type="Rhea" id="RHEA:14053"/>
        <dbReference type="ChEBI" id="CHEBI:15377"/>
        <dbReference type="ChEBI" id="CHEBI:43474"/>
        <dbReference type="ChEBI" id="CHEBI:57693"/>
        <dbReference type="ChEBI" id="CHEBI:58702"/>
        <dbReference type="ChEBI" id="CHEBI:85985"/>
        <dbReference type="EC" id="2.5.1.55"/>
    </reaction>
</comment>
<evidence type="ECO:0000256" key="6">
    <source>
        <dbReference type="ARBA" id="ARBA00022679"/>
    </source>
</evidence>
<dbReference type="Gene3D" id="3.20.20.70">
    <property type="entry name" value="Aldolase class I"/>
    <property type="match status" value="1"/>
</dbReference>
<dbReference type="Pfam" id="PF00793">
    <property type="entry name" value="DAHP_synth_1"/>
    <property type="match status" value="1"/>
</dbReference>
<dbReference type="NCBIfam" id="TIGR01362">
    <property type="entry name" value="KDO8P_synth"/>
    <property type="match status" value="1"/>
</dbReference>
<dbReference type="SUPFAM" id="SSF51569">
    <property type="entry name" value="Aldolase"/>
    <property type="match status" value="1"/>
</dbReference>
<sequence>MIRPVPIGAGLVGDGPLVVVAGPCVLEGEAVALETGRRAKAICSRLGLPYVFKASFDKANRTSIRSFRGPGLEEGLALLEKIKKELGCPVLTDIHEAWQAGPVAEVADVLQIPAFLCRQTDLLVAAARTGRPLNVKKAQFLAPEDMKSVVEKCREAGNDKVILCERGTTFGYRQLVVDFRSLPLMRELGCPVMFDATHSVQTPGGQGSSSGGDRRFVLPLARAAVSLGIDALFLETHPDPDSAKSDGPNMVPLDRLEALLEELVAIDDVVRRLGPVRLGWAGERK</sequence>
<keyword evidence="5 8" id="KW-0963">Cytoplasm</keyword>
<keyword evidence="11" id="KW-1185">Reference proteome</keyword>
<evidence type="ECO:0000256" key="5">
    <source>
        <dbReference type="ARBA" id="ARBA00022490"/>
    </source>
</evidence>
<evidence type="ECO:0000313" key="11">
    <source>
        <dbReference type="Proteomes" id="UP000671879"/>
    </source>
</evidence>
<organism evidence="10 11">
    <name type="scientific">Aminithiophilus ramosus</name>
    <dbReference type="NCBI Taxonomy" id="3029084"/>
    <lineage>
        <taxon>Bacteria</taxon>
        <taxon>Thermotogati</taxon>
        <taxon>Synergistota</taxon>
        <taxon>Synergistia</taxon>
        <taxon>Synergistales</taxon>
        <taxon>Aminithiophilaceae</taxon>
        <taxon>Aminithiophilus</taxon>
    </lineage>
</organism>
<keyword evidence="6 8" id="KW-0808">Transferase</keyword>
<comment type="pathway">
    <text evidence="2">Bacterial outer membrane biogenesis; lipopolysaccharide biosynthesis.</text>
</comment>
<dbReference type="PANTHER" id="PTHR21057">
    <property type="entry name" value="PHOSPHO-2-DEHYDRO-3-DEOXYHEPTONATE ALDOLASE"/>
    <property type="match status" value="1"/>
</dbReference>
<keyword evidence="8" id="KW-0448">Lipopolysaccharide biosynthesis</keyword>
<gene>
    <name evidence="8 10" type="primary">kdsA</name>
    <name evidence="10" type="ORF">KAR29_09630</name>
</gene>
<name>A0A9Q7ALF4_9BACT</name>
<dbReference type="GO" id="GO:0019294">
    <property type="term" value="P:keto-3-deoxy-D-manno-octulosonic acid biosynthetic process"/>
    <property type="evidence" value="ECO:0007669"/>
    <property type="project" value="UniProtKB-UniRule"/>
</dbReference>
<feature type="domain" description="DAHP synthetase I/KDSA" evidence="9">
    <location>
        <begin position="13"/>
        <end position="265"/>
    </location>
</feature>
<evidence type="ECO:0000256" key="4">
    <source>
        <dbReference type="ARBA" id="ARBA00010499"/>
    </source>
</evidence>
<dbReference type="InterPro" id="IPR006218">
    <property type="entry name" value="DAHP1/KDSA"/>
</dbReference>
<dbReference type="EC" id="2.5.1.55" evidence="8"/>
<evidence type="ECO:0000256" key="8">
    <source>
        <dbReference type="HAMAP-Rule" id="MF_00056"/>
    </source>
</evidence>
<comment type="similarity">
    <text evidence="4 8">Belongs to the KdsA family.</text>
</comment>
<dbReference type="GO" id="GO:0008676">
    <property type="term" value="F:3-deoxy-8-phosphooctulonate synthase activity"/>
    <property type="evidence" value="ECO:0007669"/>
    <property type="project" value="UniProtKB-UniRule"/>
</dbReference>
<protein>
    <recommendedName>
        <fullName evidence="8">2-dehydro-3-deoxyphosphooctonate aldolase</fullName>
        <ecNumber evidence="8">2.5.1.55</ecNumber>
    </recommendedName>
    <alternativeName>
        <fullName evidence="8">3-deoxy-D-manno-octulosonic acid 8-phosphate synthase</fullName>
    </alternativeName>
    <alternativeName>
        <fullName evidence="8">KDO-8-phosphate synthase</fullName>
        <shortName evidence="8">KDO 8-P synthase</shortName>
        <shortName evidence="8">KDOPS</shortName>
    </alternativeName>
    <alternativeName>
        <fullName evidence="8">Phospho-2-dehydro-3-deoxyoctonate aldolase</fullName>
    </alternativeName>
</protein>
<proteinExistence type="inferred from homology"/>
<comment type="pathway">
    <text evidence="3 8">Carbohydrate biosynthesis; 3-deoxy-D-manno-octulosonate biosynthesis; 3-deoxy-D-manno-octulosonate from D-ribulose 5-phosphate: step 2/3.</text>
</comment>
<dbReference type="AlphaFoldDB" id="A0A9Q7ALF4"/>
<reference evidence="11" key="1">
    <citation type="submission" date="2021-04" db="EMBL/GenBank/DDBJ databases">
        <title>A novel Synergistetes isolate from a pyrite-forming mixed culture.</title>
        <authorList>
            <person name="Bunk B."/>
            <person name="Sproer C."/>
            <person name="Spring S."/>
            <person name="Pester M."/>
        </authorList>
    </citation>
    <scope>NUCLEOTIDE SEQUENCE [LARGE SCALE GENOMIC DNA]</scope>
    <source>
        <strain evidence="11">J.5.4.2-T.3.5.2</strain>
    </source>
</reference>
<accession>A0A9Q7ALF4</accession>
<comment type="subcellular location">
    <subcellularLocation>
        <location evidence="1 8">Cytoplasm</location>
    </subcellularLocation>
</comment>
<dbReference type="Proteomes" id="UP000671879">
    <property type="component" value="Chromosome"/>
</dbReference>
<evidence type="ECO:0000256" key="3">
    <source>
        <dbReference type="ARBA" id="ARBA00004845"/>
    </source>
</evidence>
<dbReference type="InterPro" id="IPR006269">
    <property type="entry name" value="KDO8P_synthase"/>
</dbReference>
<evidence type="ECO:0000256" key="2">
    <source>
        <dbReference type="ARBA" id="ARBA00004756"/>
    </source>
</evidence>
<dbReference type="RefSeq" id="WP_274372786.1">
    <property type="nucleotide sequence ID" value="NZ_CP072943.1"/>
</dbReference>
<dbReference type="EMBL" id="CP072943">
    <property type="protein sequence ID" value="QTX31618.1"/>
    <property type="molecule type" value="Genomic_DNA"/>
</dbReference>
<dbReference type="HAMAP" id="MF_00056">
    <property type="entry name" value="KDO8P_synth"/>
    <property type="match status" value="1"/>
</dbReference>
<dbReference type="InterPro" id="IPR013785">
    <property type="entry name" value="Aldolase_TIM"/>
</dbReference>
<dbReference type="NCBIfam" id="NF003543">
    <property type="entry name" value="PRK05198.1"/>
    <property type="match status" value="1"/>
</dbReference>
<dbReference type="GO" id="GO:0005737">
    <property type="term" value="C:cytoplasm"/>
    <property type="evidence" value="ECO:0007669"/>
    <property type="project" value="UniProtKB-SubCell"/>
</dbReference>
<dbReference type="KEGG" id="aram:KAR29_09630"/>
<evidence type="ECO:0000256" key="1">
    <source>
        <dbReference type="ARBA" id="ARBA00004496"/>
    </source>
</evidence>
<evidence type="ECO:0000313" key="10">
    <source>
        <dbReference type="EMBL" id="QTX31618.1"/>
    </source>
</evidence>